<dbReference type="OMA" id="QEPWNYE"/>
<dbReference type="EMBL" id="DS469510">
    <property type="protein sequence ID" value="EDO49273.1"/>
    <property type="molecule type" value="Genomic_DNA"/>
</dbReference>
<evidence type="ECO:0000256" key="2">
    <source>
        <dbReference type="ARBA" id="ARBA00011027"/>
    </source>
</evidence>
<feature type="compositionally biased region" description="Basic residues" evidence="9">
    <location>
        <begin position="269"/>
        <end position="283"/>
    </location>
</feature>
<evidence type="ECO:0000256" key="5">
    <source>
        <dbReference type="ARBA" id="ARBA00022690"/>
    </source>
</evidence>
<feature type="disulfide bond" evidence="8">
    <location>
        <begin position="231"/>
        <end position="251"/>
    </location>
</feature>
<gene>
    <name evidence="12" type="ORF">NEMVEDRAFT_v1g238195</name>
</gene>
<evidence type="ECO:0000256" key="6">
    <source>
        <dbReference type="ARBA" id="ARBA00023157"/>
    </source>
</evidence>
<keyword evidence="7" id="KW-0481">Metalloenzyme inhibitor</keyword>
<feature type="disulfide bond" evidence="8">
    <location>
        <begin position="22"/>
        <end position="183"/>
    </location>
</feature>
<dbReference type="SUPFAM" id="SSF50242">
    <property type="entry name" value="TIMP-like"/>
    <property type="match status" value="1"/>
</dbReference>
<reference evidence="12 13" key="1">
    <citation type="journal article" date="2007" name="Science">
        <title>Sea anemone genome reveals ancestral eumetazoan gene repertoire and genomic organization.</title>
        <authorList>
            <person name="Putnam N.H."/>
            <person name="Srivastava M."/>
            <person name="Hellsten U."/>
            <person name="Dirks B."/>
            <person name="Chapman J."/>
            <person name="Salamov A."/>
            <person name="Terry A."/>
            <person name="Shapiro H."/>
            <person name="Lindquist E."/>
            <person name="Kapitonov V.V."/>
            <person name="Jurka J."/>
            <person name="Genikhovich G."/>
            <person name="Grigoriev I.V."/>
            <person name="Lucas S.M."/>
            <person name="Steele R.E."/>
            <person name="Finnerty J.R."/>
            <person name="Technau U."/>
            <person name="Martindale M.Q."/>
            <person name="Rokhsar D.S."/>
        </authorList>
    </citation>
    <scope>NUCLEOTIDE SEQUENCE [LARGE SCALE GENOMIC DNA]</scope>
    <source>
        <strain evidence="13">CH2 X CH6</strain>
    </source>
</reference>
<evidence type="ECO:0000313" key="12">
    <source>
        <dbReference type="EMBL" id="EDO49273.1"/>
    </source>
</evidence>
<dbReference type="GO" id="GO:0005615">
    <property type="term" value="C:extracellular space"/>
    <property type="evidence" value="ECO:0000318"/>
    <property type="project" value="GO_Central"/>
</dbReference>
<dbReference type="SMART" id="SM00206">
    <property type="entry name" value="NTR"/>
    <property type="match status" value="1"/>
</dbReference>
<dbReference type="InParanoid" id="A7RH10"/>
<dbReference type="OrthoDB" id="6041373at2759"/>
<feature type="region of interest" description="Disordered" evidence="9">
    <location>
        <begin position="269"/>
        <end position="290"/>
    </location>
</feature>
<evidence type="ECO:0000256" key="9">
    <source>
        <dbReference type="SAM" id="MobiDB-lite"/>
    </source>
</evidence>
<dbReference type="PANTHER" id="PTHR11844:SF33">
    <property type="entry name" value="TISSUE INHIBITOR OF METALLOPROTEINASE"/>
    <property type="match status" value="1"/>
</dbReference>
<keyword evidence="4" id="KW-0483">Metalloprotease inhibitor</keyword>
<feature type="chain" id="PRO_5002714208" description="NTR domain-containing protein" evidence="10">
    <location>
        <begin position="20"/>
        <end position="290"/>
    </location>
</feature>
<dbReference type="Pfam" id="PF00965">
    <property type="entry name" value="TIMP"/>
    <property type="match status" value="2"/>
</dbReference>
<comment type="similarity">
    <text evidence="2">Belongs to the protease inhibitor I35 (TIMP) family.</text>
</comment>
<feature type="compositionally biased region" description="Pro residues" evidence="9">
    <location>
        <begin position="49"/>
        <end position="60"/>
    </location>
</feature>
<accession>A7RH10</accession>
<name>A7RH10_NEMVE</name>
<feature type="compositionally biased region" description="Low complexity" evidence="9">
    <location>
        <begin position="65"/>
        <end position="75"/>
    </location>
</feature>
<dbReference type="KEGG" id="nve:5521538"/>
<dbReference type="PhylomeDB" id="A7RH10"/>
<dbReference type="GO" id="GO:0008191">
    <property type="term" value="F:metalloendopeptidase inhibitor activity"/>
    <property type="evidence" value="ECO:0000318"/>
    <property type="project" value="GO_Central"/>
</dbReference>
<dbReference type="InterPro" id="IPR001820">
    <property type="entry name" value="TIMP"/>
</dbReference>
<feature type="domain" description="NTR" evidence="11">
    <location>
        <begin position="18"/>
        <end position="208"/>
    </location>
</feature>
<dbReference type="Gene3D" id="3.90.370.10">
    <property type="entry name" value="Tissue inhibitor of metalloproteinase-1. Chain B, domain 1"/>
    <property type="match status" value="1"/>
</dbReference>
<organism evidence="12 13">
    <name type="scientific">Nematostella vectensis</name>
    <name type="common">Starlet sea anemone</name>
    <dbReference type="NCBI Taxonomy" id="45351"/>
    <lineage>
        <taxon>Eukaryota</taxon>
        <taxon>Metazoa</taxon>
        <taxon>Cnidaria</taxon>
        <taxon>Anthozoa</taxon>
        <taxon>Hexacorallia</taxon>
        <taxon>Actiniaria</taxon>
        <taxon>Edwardsiidae</taxon>
        <taxon>Nematostella</taxon>
    </lineage>
</organism>
<comment type="subcellular location">
    <subcellularLocation>
        <location evidence="1">Secreted</location>
    </subcellularLocation>
</comment>
<evidence type="ECO:0000256" key="7">
    <source>
        <dbReference type="ARBA" id="ARBA00023215"/>
    </source>
</evidence>
<keyword evidence="3" id="KW-0964">Secreted</keyword>
<dbReference type="Proteomes" id="UP000001593">
    <property type="component" value="Unassembled WGS sequence"/>
</dbReference>
<feature type="disulfide bond" evidence="8">
    <location>
        <begin position="211"/>
        <end position="258"/>
    </location>
</feature>
<keyword evidence="13" id="KW-1185">Reference proteome</keyword>
<protein>
    <recommendedName>
        <fullName evidence="11">NTR domain-containing protein</fullName>
    </recommendedName>
</protein>
<dbReference type="FunCoup" id="A7RH10">
    <property type="interactions" value="56"/>
</dbReference>
<dbReference type="Gene3D" id="2.40.50.120">
    <property type="match status" value="2"/>
</dbReference>
<evidence type="ECO:0000256" key="1">
    <source>
        <dbReference type="ARBA" id="ARBA00004613"/>
    </source>
</evidence>
<dbReference type="AlphaFoldDB" id="A7RH10"/>
<keyword evidence="5" id="KW-0646">Protease inhibitor</keyword>
<dbReference type="GO" id="GO:0031012">
    <property type="term" value="C:extracellular matrix"/>
    <property type="evidence" value="ECO:0000318"/>
    <property type="project" value="GO_Central"/>
</dbReference>
<dbReference type="InterPro" id="IPR027465">
    <property type="entry name" value="TIMP_C"/>
</dbReference>
<dbReference type="PANTHER" id="PTHR11844">
    <property type="entry name" value="METALLOPROTEASE INHIBITOR"/>
    <property type="match status" value="1"/>
</dbReference>
<keyword evidence="6 8" id="KW-1015">Disulfide bond</keyword>
<dbReference type="STRING" id="45351.A7RH10"/>
<evidence type="ECO:0000259" key="11">
    <source>
        <dbReference type="PROSITE" id="PS50189"/>
    </source>
</evidence>
<keyword evidence="10" id="KW-0732">Signal</keyword>
<feature type="disulfide bond" evidence="8">
    <location>
        <begin position="32"/>
        <end position="208"/>
    </location>
</feature>
<proteinExistence type="inferred from homology"/>
<evidence type="ECO:0000256" key="3">
    <source>
        <dbReference type="ARBA" id="ARBA00022525"/>
    </source>
</evidence>
<feature type="disulfide bond" evidence="8">
    <location>
        <begin position="216"/>
        <end position="222"/>
    </location>
</feature>
<dbReference type="HOGENOM" id="CLU_960767_0_0_1"/>
<dbReference type="InterPro" id="IPR008993">
    <property type="entry name" value="TIMP-like_OB-fold"/>
</dbReference>
<evidence type="ECO:0000256" key="4">
    <source>
        <dbReference type="ARBA" id="ARBA00022608"/>
    </source>
</evidence>
<evidence type="ECO:0000313" key="13">
    <source>
        <dbReference type="Proteomes" id="UP000001593"/>
    </source>
</evidence>
<feature type="signal peptide" evidence="10">
    <location>
        <begin position="1"/>
        <end position="19"/>
    </location>
</feature>
<dbReference type="GO" id="GO:0051045">
    <property type="term" value="P:negative regulation of membrane protein ectodomain proteolysis"/>
    <property type="evidence" value="ECO:0000318"/>
    <property type="project" value="GO_Central"/>
</dbReference>
<sequence>MKGIIRVVLVAIYLGTGSAFLCYPEHIQSQFCNSDYVFRVKVKSGPKFEVPPLPAGPEPPRPGKDNNNNNNNNNGNKDKDKEVGPDPLISEPAPVIRGREPRAAASTGGHPPRILTFQEVTIKRLLRGKSKVNKTKGFEKFTKNLLTRYNARVYTAPKVKLEPNKAYLVAGKVIDGRLWISYCNLHTEWDHLSKSQLGGLKKYYQQGCNKCKVQLCFSASQCERMTAPDRCMWQMEIGNPTEDCYVKASACKKVGDRCMWKNEKSALKCKKEKKQKKEKKNNNKTKIPLP</sequence>
<dbReference type="PROSITE" id="PS50189">
    <property type="entry name" value="NTR"/>
    <property type="match status" value="1"/>
</dbReference>
<feature type="region of interest" description="Disordered" evidence="9">
    <location>
        <begin position="48"/>
        <end position="112"/>
    </location>
</feature>
<evidence type="ECO:0000256" key="10">
    <source>
        <dbReference type="SAM" id="SignalP"/>
    </source>
</evidence>
<dbReference type="InterPro" id="IPR001134">
    <property type="entry name" value="Netrin_domain"/>
</dbReference>
<evidence type="ECO:0000256" key="8">
    <source>
        <dbReference type="PIRSR" id="PIRSR601820-3"/>
    </source>
</evidence>